<name>A0A194PQN3_PAPXU</name>
<dbReference type="Proteomes" id="UP000053268">
    <property type="component" value="Unassembled WGS sequence"/>
</dbReference>
<evidence type="ECO:0000313" key="2">
    <source>
        <dbReference type="Proteomes" id="UP000053268"/>
    </source>
</evidence>
<gene>
    <name evidence="1" type="ORF">RR46_11330</name>
</gene>
<reference evidence="1 2" key="1">
    <citation type="journal article" date="2015" name="Nat. Commun.">
        <title>Outbred genome sequencing and CRISPR/Cas9 gene editing in butterflies.</title>
        <authorList>
            <person name="Li X."/>
            <person name="Fan D."/>
            <person name="Zhang W."/>
            <person name="Liu G."/>
            <person name="Zhang L."/>
            <person name="Zhao L."/>
            <person name="Fang X."/>
            <person name="Chen L."/>
            <person name="Dong Y."/>
            <person name="Chen Y."/>
            <person name="Ding Y."/>
            <person name="Zhao R."/>
            <person name="Feng M."/>
            <person name="Zhu Y."/>
            <person name="Feng Y."/>
            <person name="Jiang X."/>
            <person name="Zhu D."/>
            <person name="Xiang H."/>
            <person name="Feng X."/>
            <person name="Li S."/>
            <person name="Wang J."/>
            <person name="Zhang G."/>
            <person name="Kronforst M.R."/>
            <person name="Wang W."/>
        </authorList>
    </citation>
    <scope>NUCLEOTIDE SEQUENCE [LARGE SCALE GENOMIC DNA]</scope>
    <source>
        <strain evidence="1">Ya'a_city_454_Px</strain>
        <tissue evidence="1">Whole body</tissue>
    </source>
</reference>
<accession>A0A194PQN3</accession>
<keyword evidence="2" id="KW-1185">Reference proteome</keyword>
<dbReference type="EMBL" id="KQ459595">
    <property type="protein sequence ID" value="KPI95617.1"/>
    <property type="molecule type" value="Genomic_DNA"/>
</dbReference>
<protein>
    <submittedName>
        <fullName evidence="1">Uncharacterized protein</fullName>
    </submittedName>
</protein>
<evidence type="ECO:0000313" key="1">
    <source>
        <dbReference type="EMBL" id="KPI95617.1"/>
    </source>
</evidence>
<sequence length="95" mass="10459">MTRTDLYSSEGNHQKAAEHAVVCARRVRIITAGRNQSQRERPRWNFGREESDAVSSCGREASAWQLGAAALSVEPTPCSLAPVPLYVQKENSRCG</sequence>
<proteinExistence type="predicted"/>
<organism evidence="1 2">
    <name type="scientific">Papilio xuthus</name>
    <name type="common">Asian swallowtail butterfly</name>
    <dbReference type="NCBI Taxonomy" id="66420"/>
    <lineage>
        <taxon>Eukaryota</taxon>
        <taxon>Metazoa</taxon>
        <taxon>Ecdysozoa</taxon>
        <taxon>Arthropoda</taxon>
        <taxon>Hexapoda</taxon>
        <taxon>Insecta</taxon>
        <taxon>Pterygota</taxon>
        <taxon>Neoptera</taxon>
        <taxon>Endopterygota</taxon>
        <taxon>Lepidoptera</taxon>
        <taxon>Glossata</taxon>
        <taxon>Ditrysia</taxon>
        <taxon>Papilionoidea</taxon>
        <taxon>Papilionidae</taxon>
        <taxon>Papilioninae</taxon>
        <taxon>Papilio</taxon>
    </lineage>
</organism>
<dbReference type="AlphaFoldDB" id="A0A194PQN3"/>